<name>A0ABU6TJK6_9FABA</name>
<reference evidence="2 3" key="1">
    <citation type="journal article" date="2023" name="Plants (Basel)">
        <title>Bridging the Gap: Combining Genomics and Transcriptomics Approaches to Understand Stylosanthes scabra, an Orphan Legume from the Brazilian Caatinga.</title>
        <authorList>
            <person name="Ferreira-Neto J.R.C."/>
            <person name="da Silva M.D."/>
            <person name="Binneck E."/>
            <person name="de Melo N.F."/>
            <person name="da Silva R.H."/>
            <person name="de Melo A.L.T.M."/>
            <person name="Pandolfi V."/>
            <person name="Bustamante F.O."/>
            <person name="Brasileiro-Vidal A.C."/>
            <person name="Benko-Iseppon A.M."/>
        </authorList>
    </citation>
    <scope>NUCLEOTIDE SEQUENCE [LARGE SCALE GENOMIC DNA]</scope>
    <source>
        <tissue evidence="2">Leaves</tissue>
    </source>
</reference>
<feature type="region of interest" description="Disordered" evidence="1">
    <location>
        <begin position="182"/>
        <end position="204"/>
    </location>
</feature>
<keyword evidence="3" id="KW-1185">Reference proteome</keyword>
<comment type="caution">
    <text evidence="2">The sequence shown here is derived from an EMBL/GenBank/DDBJ whole genome shotgun (WGS) entry which is preliminary data.</text>
</comment>
<accession>A0ABU6TJK6</accession>
<protein>
    <submittedName>
        <fullName evidence="2">Uncharacterized protein</fullName>
    </submittedName>
</protein>
<gene>
    <name evidence="2" type="ORF">PIB30_057687</name>
</gene>
<organism evidence="2 3">
    <name type="scientific">Stylosanthes scabra</name>
    <dbReference type="NCBI Taxonomy" id="79078"/>
    <lineage>
        <taxon>Eukaryota</taxon>
        <taxon>Viridiplantae</taxon>
        <taxon>Streptophyta</taxon>
        <taxon>Embryophyta</taxon>
        <taxon>Tracheophyta</taxon>
        <taxon>Spermatophyta</taxon>
        <taxon>Magnoliopsida</taxon>
        <taxon>eudicotyledons</taxon>
        <taxon>Gunneridae</taxon>
        <taxon>Pentapetalae</taxon>
        <taxon>rosids</taxon>
        <taxon>fabids</taxon>
        <taxon>Fabales</taxon>
        <taxon>Fabaceae</taxon>
        <taxon>Papilionoideae</taxon>
        <taxon>50 kb inversion clade</taxon>
        <taxon>dalbergioids sensu lato</taxon>
        <taxon>Dalbergieae</taxon>
        <taxon>Pterocarpus clade</taxon>
        <taxon>Stylosanthes</taxon>
    </lineage>
</organism>
<evidence type="ECO:0000313" key="3">
    <source>
        <dbReference type="Proteomes" id="UP001341840"/>
    </source>
</evidence>
<evidence type="ECO:0000256" key="1">
    <source>
        <dbReference type="SAM" id="MobiDB-lite"/>
    </source>
</evidence>
<evidence type="ECO:0000313" key="2">
    <source>
        <dbReference type="EMBL" id="MED6148944.1"/>
    </source>
</evidence>
<dbReference type="Proteomes" id="UP001341840">
    <property type="component" value="Unassembled WGS sequence"/>
</dbReference>
<sequence length="204" mass="22693">MNEEIMKKSLEANSVTYAYALKEWCVHTTQSSFLASVKPSIILDSDDEAVDTADAINRYCSSELHPPSSSPLAVAEIAKTTTINLNCTKLVMLEMLSKFVCAKSRIFRTWVSNCMRQKSVIRPTLLSLMRRPLDMMREDGDAIDSDDAAADGHILRANAHGSIIRNRRWFIINSSATVAPDLRPHPPPLPPFALKDGDADYDEP</sequence>
<proteinExistence type="predicted"/>
<dbReference type="EMBL" id="JASCZI010091096">
    <property type="protein sequence ID" value="MED6148944.1"/>
    <property type="molecule type" value="Genomic_DNA"/>
</dbReference>